<dbReference type="GO" id="GO:0030674">
    <property type="term" value="F:protein-macromolecule adaptor activity"/>
    <property type="evidence" value="ECO:0007669"/>
    <property type="project" value="TreeGrafter"/>
</dbReference>
<dbReference type="InterPro" id="IPR041691">
    <property type="entry name" value="Atg6/beclin_CC"/>
</dbReference>
<feature type="domain" description="Atg6 BARA" evidence="4">
    <location>
        <begin position="275"/>
        <end position="456"/>
    </location>
</feature>
<dbReference type="OrthoDB" id="20368at2759"/>
<dbReference type="InterPro" id="IPR038274">
    <property type="entry name" value="Atg6/Beclin_C_sf"/>
</dbReference>
<reference evidence="6 7" key="1">
    <citation type="journal article" date="2018" name="Plant J.">
        <title>Genome sequences of Chlorella sorokiniana UTEX 1602 and Micractinium conductrix SAG 241.80: implications to maltose excretion by a green alga.</title>
        <authorList>
            <person name="Arriola M.B."/>
            <person name="Velmurugan N."/>
            <person name="Zhang Y."/>
            <person name="Plunkett M.H."/>
            <person name="Hondzo H."/>
            <person name="Barney B.M."/>
        </authorList>
    </citation>
    <scope>NUCLEOTIDE SEQUENCE [LARGE SCALE GENOMIC DNA]</scope>
    <source>
        <strain evidence="6 7">SAG 241.80</strain>
    </source>
</reference>
<evidence type="ECO:0000256" key="1">
    <source>
        <dbReference type="ARBA" id="ARBA00005965"/>
    </source>
</evidence>
<dbReference type="AlphaFoldDB" id="A0A2P6VEU1"/>
<gene>
    <name evidence="6" type="ORF">C2E20_4060</name>
</gene>
<dbReference type="EMBL" id="LHPF02000009">
    <property type="protein sequence ID" value="PSC72614.1"/>
    <property type="molecule type" value="Genomic_DNA"/>
</dbReference>
<sequence>MADGLVFACQQCRCRLALAPGGEHEGLRLSGSGSGLGGRLEESFMLLEEATSGRGGGGGGGGAGAPPAARRLDESFVVLRGSPGSGSAAGGQSVLLDGTSGGGGSGGGGSSASSVVQRVPFDAKLRALARVFEAASEATKLDFPLCTECAGEVHRELEAQLAELQQEVAAYEAALQRLEAEGAAPLEERTFQQQLATAEGEARRERERLAALERELEVAAGELHGAEARSTELSCQEGRYWQSFNEFQLCLADYWEERDALAHRLEVSTASLAALKRTSVFHDVFRIWFEGSCGTISGLRLGRTAQQPVEWEEINAAWGQAVLLLSTLARACGVRFRSHRLLPGGSYPRVADARPGGAVYDLHGPVSKFLCVAYDKAQVGFLACLRDFADWLVARGASDGAGNRFALPCPIEGDKVFPSDAQVNGLTIRLQFNKDKNWTRALKHMLVDLKFVLKFALVLMDAQPGSMAALAREDPTHGSGNGAAAAAARGGAGMPR</sequence>
<dbReference type="GO" id="GO:0006995">
    <property type="term" value="P:cellular response to nitrogen starvation"/>
    <property type="evidence" value="ECO:0007669"/>
    <property type="project" value="TreeGrafter"/>
</dbReference>
<dbReference type="Pfam" id="PF04111">
    <property type="entry name" value="APG6"/>
    <property type="match status" value="1"/>
</dbReference>
<dbReference type="InterPro" id="IPR040455">
    <property type="entry name" value="Atg6_BARA"/>
</dbReference>
<dbReference type="GO" id="GO:0034272">
    <property type="term" value="C:phosphatidylinositol 3-kinase complex, class III, type II"/>
    <property type="evidence" value="ECO:0007669"/>
    <property type="project" value="TreeGrafter"/>
</dbReference>
<comment type="similarity">
    <text evidence="1">Belongs to the beclin family.</text>
</comment>
<dbReference type="STRING" id="554055.A0A2P6VEU1"/>
<evidence type="ECO:0000259" key="4">
    <source>
        <dbReference type="Pfam" id="PF04111"/>
    </source>
</evidence>
<feature type="coiled-coil region" evidence="2">
    <location>
        <begin position="147"/>
        <end position="229"/>
    </location>
</feature>
<feature type="region of interest" description="Disordered" evidence="3">
    <location>
        <begin position="83"/>
        <end position="113"/>
    </location>
</feature>
<dbReference type="GO" id="GO:0000423">
    <property type="term" value="P:mitophagy"/>
    <property type="evidence" value="ECO:0007669"/>
    <property type="project" value="TreeGrafter"/>
</dbReference>
<organism evidence="6 7">
    <name type="scientific">Micractinium conductrix</name>
    <dbReference type="NCBI Taxonomy" id="554055"/>
    <lineage>
        <taxon>Eukaryota</taxon>
        <taxon>Viridiplantae</taxon>
        <taxon>Chlorophyta</taxon>
        <taxon>core chlorophytes</taxon>
        <taxon>Trebouxiophyceae</taxon>
        <taxon>Chlorellales</taxon>
        <taxon>Chlorellaceae</taxon>
        <taxon>Chlorella clade</taxon>
        <taxon>Micractinium</taxon>
    </lineage>
</organism>
<keyword evidence="2" id="KW-0175">Coiled coil</keyword>
<evidence type="ECO:0000256" key="3">
    <source>
        <dbReference type="SAM" id="MobiDB-lite"/>
    </source>
</evidence>
<feature type="domain" description="Atg6/beclin coiled-coil" evidence="5">
    <location>
        <begin position="144"/>
        <end position="271"/>
    </location>
</feature>
<feature type="compositionally biased region" description="Gly residues" evidence="3">
    <location>
        <begin position="99"/>
        <end position="110"/>
    </location>
</feature>
<evidence type="ECO:0000313" key="6">
    <source>
        <dbReference type="EMBL" id="PSC72614.1"/>
    </source>
</evidence>
<accession>A0A2P6VEU1</accession>
<dbReference type="GO" id="GO:0043548">
    <property type="term" value="F:phosphatidylinositol 3-kinase binding"/>
    <property type="evidence" value="ECO:0007669"/>
    <property type="project" value="TreeGrafter"/>
</dbReference>
<evidence type="ECO:0000313" key="7">
    <source>
        <dbReference type="Proteomes" id="UP000239649"/>
    </source>
</evidence>
<evidence type="ECO:0000259" key="5">
    <source>
        <dbReference type="Pfam" id="PF17675"/>
    </source>
</evidence>
<dbReference type="PANTHER" id="PTHR12768">
    <property type="entry name" value="BECLIN 1"/>
    <property type="match status" value="1"/>
</dbReference>
<dbReference type="Pfam" id="PF17675">
    <property type="entry name" value="APG6_N"/>
    <property type="match status" value="1"/>
</dbReference>
<dbReference type="InterPro" id="IPR007243">
    <property type="entry name" value="Atg6/Beclin"/>
</dbReference>
<protein>
    <submittedName>
        <fullName evidence="6">Beclin-1 isoform X1</fullName>
    </submittedName>
</protein>
<name>A0A2P6VEU1_9CHLO</name>
<evidence type="ECO:0000256" key="2">
    <source>
        <dbReference type="SAM" id="Coils"/>
    </source>
</evidence>
<keyword evidence="7" id="KW-1185">Reference proteome</keyword>
<proteinExistence type="inferred from homology"/>
<dbReference type="GO" id="GO:0000407">
    <property type="term" value="C:phagophore assembly site"/>
    <property type="evidence" value="ECO:0007669"/>
    <property type="project" value="TreeGrafter"/>
</dbReference>
<dbReference type="GO" id="GO:0034271">
    <property type="term" value="C:phosphatidylinositol 3-kinase complex, class III, type I"/>
    <property type="evidence" value="ECO:0007669"/>
    <property type="project" value="TreeGrafter"/>
</dbReference>
<dbReference type="Proteomes" id="UP000239649">
    <property type="component" value="Unassembled WGS sequence"/>
</dbReference>
<feature type="region of interest" description="Disordered" evidence="3">
    <location>
        <begin position="471"/>
        <end position="496"/>
    </location>
</feature>
<dbReference type="PANTHER" id="PTHR12768:SF4">
    <property type="entry name" value="BECLIN-1"/>
    <property type="match status" value="1"/>
</dbReference>
<dbReference type="GO" id="GO:0045324">
    <property type="term" value="P:late endosome to vacuole transport"/>
    <property type="evidence" value="ECO:0007669"/>
    <property type="project" value="TreeGrafter"/>
</dbReference>
<dbReference type="GO" id="GO:0000045">
    <property type="term" value="P:autophagosome assembly"/>
    <property type="evidence" value="ECO:0007669"/>
    <property type="project" value="TreeGrafter"/>
</dbReference>
<comment type="caution">
    <text evidence="6">The sequence shown here is derived from an EMBL/GenBank/DDBJ whole genome shotgun (WGS) entry which is preliminary data.</text>
</comment>
<dbReference type="Gene3D" id="1.10.418.40">
    <property type="entry name" value="Autophagy protein 6/Beclin 1"/>
    <property type="match status" value="1"/>
</dbReference>